<reference evidence="11 12" key="1">
    <citation type="submission" date="2019-06" db="EMBL/GenBank/DDBJ databases">
        <title>Whole genome shotgun sequence of Acetobacter peroxydans NBRC 13755.</title>
        <authorList>
            <person name="Hosoyama A."/>
            <person name="Uohara A."/>
            <person name="Ohji S."/>
            <person name="Ichikawa N."/>
        </authorList>
    </citation>
    <scope>NUCLEOTIDE SEQUENCE [LARGE SCALE GENOMIC DNA]</scope>
    <source>
        <strain evidence="11 12">NBRC 13755</strain>
    </source>
</reference>
<feature type="region of interest" description="Disordered" evidence="8">
    <location>
        <begin position="296"/>
        <end position="354"/>
    </location>
</feature>
<keyword evidence="9" id="KW-0732">Signal</keyword>
<dbReference type="CDD" id="cd12797">
    <property type="entry name" value="M23_peptidase"/>
    <property type="match status" value="1"/>
</dbReference>
<dbReference type="AlphaFoldDB" id="A0A4Y3TTR5"/>
<accession>A0A4Y3TTR5</accession>
<evidence type="ECO:0000256" key="8">
    <source>
        <dbReference type="SAM" id="MobiDB-lite"/>
    </source>
</evidence>
<keyword evidence="2" id="KW-0645">Protease</keyword>
<feature type="compositionally biased region" description="Low complexity" evidence="8">
    <location>
        <begin position="321"/>
        <end position="341"/>
    </location>
</feature>
<organism evidence="11 12">
    <name type="scientific">Acetobacter peroxydans</name>
    <dbReference type="NCBI Taxonomy" id="104098"/>
    <lineage>
        <taxon>Bacteria</taxon>
        <taxon>Pseudomonadati</taxon>
        <taxon>Pseudomonadota</taxon>
        <taxon>Alphaproteobacteria</taxon>
        <taxon>Acetobacterales</taxon>
        <taxon>Acetobacteraceae</taxon>
        <taxon>Acetobacter</taxon>
    </lineage>
</organism>
<dbReference type="InterPro" id="IPR050570">
    <property type="entry name" value="Cell_wall_metabolism_enzyme"/>
</dbReference>
<dbReference type="SUPFAM" id="SSF51261">
    <property type="entry name" value="Duplicated hybrid motif"/>
    <property type="match status" value="1"/>
</dbReference>
<evidence type="ECO:0000259" key="10">
    <source>
        <dbReference type="Pfam" id="PF01551"/>
    </source>
</evidence>
<keyword evidence="3" id="KW-0479">Metal-binding</keyword>
<protein>
    <recommendedName>
        <fullName evidence="10">M23ase beta-sheet core domain-containing protein</fullName>
    </recommendedName>
</protein>
<feature type="signal peptide" evidence="9">
    <location>
        <begin position="1"/>
        <end position="29"/>
    </location>
</feature>
<keyword evidence="7" id="KW-0175">Coiled coil</keyword>
<keyword evidence="5" id="KW-0862">Zinc</keyword>
<feature type="coiled-coil region" evidence="7">
    <location>
        <begin position="115"/>
        <end position="142"/>
    </location>
</feature>
<dbReference type="GO" id="GO:0004222">
    <property type="term" value="F:metalloendopeptidase activity"/>
    <property type="evidence" value="ECO:0007669"/>
    <property type="project" value="TreeGrafter"/>
</dbReference>
<evidence type="ECO:0000256" key="6">
    <source>
        <dbReference type="ARBA" id="ARBA00023049"/>
    </source>
</evidence>
<evidence type="ECO:0000256" key="1">
    <source>
        <dbReference type="ARBA" id="ARBA00001947"/>
    </source>
</evidence>
<gene>
    <name evidence="11" type="ORF">APE01nite_01670</name>
</gene>
<dbReference type="PANTHER" id="PTHR21666:SF288">
    <property type="entry name" value="CELL DIVISION PROTEIN YTFB"/>
    <property type="match status" value="1"/>
</dbReference>
<dbReference type="GO" id="GO:0006508">
    <property type="term" value="P:proteolysis"/>
    <property type="evidence" value="ECO:0007669"/>
    <property type="project" value="UniProtKB-KW"/>
</dbReference>
<comment type="caution">
    <text evidence="11">The sequence shown here is derived from an EMBL/GenBank/DDBJ whole genome shotgun (WGS) entry which is preliminary data.</text>
</comment>
<evidence type="ECO:0000256" key="5">
    <source>
        <dbReference type="ARBA" id="ARBA00022833"/>
    </source>
</evidence>
<dbReference type="Proteomes" id="UP000317730">
    <property type="component" value="Unassembled WGS sequence"/>
</dbReference>
<evidence type="ECO:0000256" key="9">
    <source>
        <dbReference type="SAM" id="SignalP"/>
    </source>
</evidence>
<evidence type="ECO:0000256" key="3">
    <source>
        <dbReference type="ARBA" id="ARBA00022723"/>
    </source>
</evidence>
<evidence type="ECO:0000256" key="4">
    <source>
        <dbReference type="ARBA" id="ARBA00022801"/>
    </source>
</evidence>
<feature type="chain" id="PRO_5021508414" description="M23ase beta-sheet core domain-containing protein" evidence="9">
    <location>
        <begin position="30"/>
        <end position="471"/>
    </location>
</feature>
<dbReference type="PANTHER" id="PTHR21666">
    <property type="entry name" value="PEPTIDASE-RELATED"/>
    <property type="match status" value="1"/>
</dbReference>
<feature type="domain" description="M23ase beta-sheet core" evidence="10">
    <location>
        <begin position="376"/>
        <end position="467"/>
    </location>
</feature>
<dbReference type="InterPro" id="IPR011055">
    <property type="entry name" value="Dup_hybrid_motif"/>
</dbReference>
<keyword evidence="12" id="KW-1185">Reference proteome</keyword>
<dbReference type="InterPro" id="IPR016047">
    <property type="entry name" value="M23ase_b-sheet_dom"/>
</dbReference>
<dbReference type="GO" id="GO:0046872">
    <property type="term" value="F:metal ion binding"/>
    <property type="evidence" value="ECO:0007669"/>
    <property type="project" value="UniProtKB-KW"/>
</dbReference>
<proteinExistence type="predicted"/>
<keyword evidence="6" id="KW-0482">Metalloprotease</keyword>
<evidence type="ECO:0000313" key="12">
    <source>
        <dbReference type="Proteomes" id="UP000317730"/>
    </source>
</evidence>
<dbReference type="Pfam" id="PF01551">
    <property type="entry name" value="Peptidase_M23"/>
    <property type="match status" value="1"/>
</dbReference>
<comment type="cofactor">
    <cofactor evidence="1">
        <name>Zn(2+)</name>
        <dbReference type="ChEBI" id="CHEBI:29105"/>
    </cofactor>
</comment>
<feature type="coiled-coil region" evidence="7">
    <location>
        <begin position="192"/>
        <end position="293"/>
    </location>
</feature>
<sequence length="471" mass="49412">MLLRAALLPALLWGLSVVTIAYTPAPAQAATADTSHKPHHTQPHHTLHKPSTAPSSRSVVQARHALESARAQHEAAQAATERQAAAVAASRAKQDAAMAAAANARSQARALSAATLSATAQLQDTEQQIADLSDRMDATHQEQQALSASLLGHEQALAPILPLAVRLSVYPSDTLLAAPLPQNDAVTGFLVLRGLSHQLQDEARDLREKQARLTVLDQDLTAQKTQLEALERQQASERATVRQQAAQARKAQKRADSAARVATRALQAAMHRASSLQDAVARLEALQTAAEARLHHALSAARARPPVPHELTPPAGQSSGAQSPDTQATTSQQDTVQDSTAEGPGLNAQGGSASGLKPVAGTVLSAWGSHTESGPATGITYRTPSGASVRAPCTGGVDFAGVFRTYGQMVILNCGRHYRFILAGLSELSVDTGQDLTKGAPIGHMGNTGSSARLFIQLRHGQQSINPAPFL</sequence>
<evidence type="ECO:0000256" key="2">
    <source>
        <dbReference type="ARBA" id="ARBA00022670"/>
    </source>
</evidence>
<evidence type="ECO:0000313" key="11">
    <source>
        <dbReference type="EMBL" id="GEB84370.1"/>
    </source>
</evidence>
<keyword evidence="4" id="KW-0378">Hydrolase</keyword>
<feature type="region of interest" description="Disordered" evidence="8">
    <location>
        <begin position="29"/>
        <end position="56"/>
    </location>
</feature>
<name>A0A4Y3TTR5_9PROT</name>
<feature type="compositionally biased region" description="Basic residues" evidence="8">
    <location>
        <begin position="37"/>
        <end position="48"/>
    </location>
</feature>
<dbReference type="Gene3D" id="2.70.70.10">
    <property type="entry name" value="Glucose Permease (Domain IIA)"/>
    <property type="match status" value="1"/>
</dbReference>
<dbReference type="EMBL" id="BJMV01000001">
    <property type="protein sequence ID" value="GEB84370.1"/>
    <property type="molecule type" value="Genomic_DNA"/>
</dbReference>
<evidence type="ECO:0000256" key="7">
    <source>
        <dbReference type="SAM" id="Coils"/>
    </source>
</evidence>